<evidence type="ECO:0000313" key="3">
    <source>
        <dbReference type="Proteomes" id="UP001054945"/>
    </source>
</evidence>
<evidence type="ECO:0000256" key="1">
    <source>
        <dbReference type="SAM" id="MobiDB-lite"/>
    </source>
</evidence>
<dbReference type="AlphaFoldDB" id="A0AAV4MF89"/>
<accession>A0AAV4MF89</accession>
<reference evidence="2 3" key="1">
    <citation type="submission" date="2021-06" db="EMBL/GenBank/DDBJ databases">
        <title>Caerostris extrusa draft genome.</title>
        <authorList>
            <person name="Kono N."/>
            <person name="Arakawa K."/>
        </authorList>
    </citation>
    <scope>NUCLEOTIDE SEQUENCE [LARGE SCALE GENOMIC DNA]</scope>
</reference>
<proteinExistence type="predicted"/>
<gene>
    <name evidence="2" type="ORF">CEXT_36181</name>
</gene>
<feature type="region of interest" description="Disordered" evidence="1">
    <location>
        <begin position="1"/>
        <end position="30"/>
    </location>
</feature>
<dbReference type="Proteomes" id="UP001054945">
    <property type="component" value="Unassembled WGS sequence"/>
</dbReference>
<sequence>MDGKMRKEQDNDSSKRKVKHTSDSEAGSEIEKVGELFNLGEGPFLKFWRESGGGGGWKSQRKWKFWTPAQITPLGFEGKVNGARVGSHPTFAANLLPSLVKGCRRMLESPMVGPEHQEKQFFPLELQQQVNYT</sequence>
<name>A0AAV4MF89_CAEEX</name>
<dbReference type="EMBL" id="BPLR01019689">
    <property type="protein sequence ID" value="GIX70654.1"/>
    <property type="molecule type" value="Genomic_DNA"/>
</dbReference>
<comment type="caution">
    <text evidence="2">The sequence shown here is derived from an EMBL/GenBank/DDBJ whole genome shotgun (WGS) entry which is preliminary data.</text>
</comment>
<evidence type="ECO:0000313" key="2">
    <source>
        <dbReference type="EMBL" id="GIX70654.1"/>
    </source>
</evidence>
<keyword evidence="3" id="KW-1185">Reference proteome</keyword>
<organism evidence="2 3">
    <name type="scientific">Caerostris extrusa</name>
    <name type="common">Bark spider</name>
    <name type="synonym">Caerostris bankana</name>
    <dbReference type="NCBI Taxonomy" id="172846"/>
    <lineage>
        <taxon>Eukaryota</taxon>
        <taxon>Metazoa</taxon>
        <taxon>Ecdysozoa</taxon>
        <taxon>Arthropoda</taxon>
        <taxon>Chelicerata</taxon>
        <taxon>Arachnida</taxon>
        <taxon>Araneae</taxon>
        <taxon>Araneomorphae</taxon>
        <taxon>Entelegynae</taxon>
        <taxon>Araneoidea</taxon>
        <taxon>Araneidae</taxon>
        <taxon>Caerostris</taxon>
    </lineage>
</organism>
<protein>
    <submittedName>
        <fullName evidence="2">Uncharacterized protein</fullName>
    </submittedName>
</protein>